<keyword evidence="5 7" id="KW-1133">Transmembrane helix</keyword>
<dbReference type="OrthoDB" id="5428495at2759"/>
<dbReference type="InterPro" id="IPR001248">
    <property type="entry name" value="Pur-cyt_permease"/>
</dbReference>
<evidence type="ECO:0000256" key="2">
    <source>
        <dbReference type="ARBA" id="ARBA00008974"/>
    </source>
</evidence>
<dbReference type="InterPro" id="IPR026030">
    <property type="entry name" value="Pur-cyt_permease_Fcy2/21/22"/>
</dbReference>
<name>A0A9W9G700_9EURO</name>
<evidence type="ECO:0008006" key="10">
    <source>
        <dbReference type="Google" id="ProtNLM"/>
    </source>
</evidence>
<evidence type="ECO:0000313" key="9">
    <source>
        <dbReference type="Proteomes" id="UP001149074"/>
    </source>
</evidence>
<feature type="transmembrane region" description="Helical" evidence="7">
    <location>
        <begin position="161"/>
        <end position="183"/>
    </location>
</feature>
<gene>
    <name evidence="8" type="ORF">N7532_000850</name>
</gene>
<evidence type="ECO:0000256" key="7">
    <source>
        <dbReference type="SAM" id="Phobius"/>
    </source>
</evidence>
<comment type="caution">
    <text evidence="8">The sequence shown here is derived from an EMBL/GenBank/DDBJ whole genome shotgun (WGS) entry which is preliminary data.</text>
</comment>
<dbReference type="Proteomes" id="UP001149074">
    <property type="component" value="Unassembled WGS sequence"/>
</dbReference>
<dbReference type="GO" id="GO:0005886">
    <property type="term" value="C:plasma membrane"/>
    <property type="evidence" value="ECO:0007669"/>
    <property type="project" value="TreeGrafter"/>
</dbReference>
<evidence type="ECO:0000256" key="1">
    <source>
        <dbReference type="ARBA" id="ARBA00004141"/>
    </source>
</evidence>
<proteinExistence type="inferred from homology"/>
<evidence type="ECO:0000256" key="5">
    <source>
        <dbReference type="ARBA" id="ARBA00022989"/>
    </source>
</evidence>
<evidence type="ECO:0000256" key="6">
    <source>
        <dbReference type="ARBA" id="ARBA00023136"/>
    </source>
</evidence>
<keyword evidence="3" id="KW-0813">Transport</keyword>
<dbReference type="EMBL" id="JAPQKI010000001">
    <property type="protein sequence ID" value="KAJ5112805.1"/>
    <property type="molecule type" value="Genomic_DNA"/>
</dbReference>
<evidence type="ECO:0000256" key="4">
    <source>
        <dbReference type="ARBA" id="ARBA00022692"/>
    </source>
</evidence>
<feature type="transmembrane region" description="Helical" evidence="7">
    <location>
        <begin position="89"/>
        <end position="114"/>
    </location>
</feature>
<dbReference type="PANTHER" id="PTHR31806">
    <property type="entry name" value="PURINE-CYTOSINE PERMEASE FCY2-RELATED"/>
    <property type="match status" value="1"/>
</dbReference>
<feature type="non-terminal residue" evidence="8">
    <location>
        <position position="253"/>
    </location>
</feature>
<sequence length="253" mass="26824">GEGDPAVLDVQVSVSQPSVPPIAAKNAFARVNDRLTSLKFFETRGLERVPLEERHQVTSAHYLQMTLLWFSTNITANNMAIGMLGPSSYSLAFVDSSLCATFGALLGAAVVAYMSTFGPLSGNRTMVIARYFMGYYPSRIACLLNIIIMLGYGMVDCVMTVIVGIIIVAVVTWLVVLFGMELFHIYESLALNFANLVGVGLASGAFAHPQWATAESTSAGALVMAGYDGLGGFGKFLGVLVSLGMITNNAAGT</sequence>
<dbReference type="RefSeq" id="XP_056480578.1">
    <property type="nucleotide sequence ID" value="XM_056613354.1"/>
</dbReference>
<comment type="subcellular location">
    <subcellularLocation>
        <location evidence="1">Membrane</location>
        <topology evidence="1">Multi-pass membrane protein</topology>
    </subcellularLocation>
</comment>
<dbReference type="AlphaFoldDB" id="A0A9W9G700"/>
<evidence type="ECO:0000313" key="8">
    <source>
        <dbReference type="EMBL" id="KAJ5112805.1"/>
    </source>
</evidence>
<dbReference type="Pfam" id="PF02133">
    <property type="entry name" value="Transp_cyt_pur"/>
    <property type="match status" value="1"/>
</dbReference>
<feature type="transmembrane region" description="Helical" evidence="7">
    <location>
        <begin position="135"/>
        <end position="155"/>
    </location>
</feature>
<dbReference type="PANTHER" id="PTHR31806:SF16">
    <property type="entry name" value="PURINE-CYTOSINE TRANSPORTER (EUROFUNG)"/>
    <property type="match status" value="1"/>
</dbReference>
<dbReference type="GO" id="GO:0000329">
    <property type="term" value="C:fungal-type vacuole membrane"/>
    <property type="evidence" value="ECO:0007669"/>
    <property type="project" value="TreeGrafter"/>
</dbReference>
<dbReference type="Gene3D" id="1.10.4160.10">
    <property type="entry name" value="Hydantoin permease"/>
    <property type="match status" value="1"/>
</dbReference>
<protein>
    <recommendedName>
        <fullName evidence="10">Nucleoside transporter</fullName>
    </recommendedName>
</protein>
<keyword evidence="9" id="KW-1185">Reference proteome</keyword>
<dbReference type="GeneID" id="81352333"/>
<keyword evidence="6 7" id="KW-0472">Membrane</keyword>
<reference evidence="8" key="2">
    <citation type="journal article" date="2023" name="IMA Fungus">
        <title>Comparative genomic study of the Penicillium genus elucidates a diverse pangenome and 15 lateral gene transfer events.</title>
        <authorList>
            <person name="Petersen C."/>
            <person name="Sorensen T."/>
            <person name="Nielsen M.R."/>
            <person name="Sondergaard T.E."/>
            <person name="Sorensen J.L."/>
            <person name="Fitzpatrick D.A."/>
            <person name="Frisvad J.C."/>
            <person name="Nielsen K.L."/>
        </authorList>
    </citation>
    <scope>NUCLEOTIDE SEQUENCE</scope>
    <source>
        <strain evidence="8">IBT 30761</strain>
    </source>
</reference>
<keyword evidence="4 7" id="KW-0812">Transmembrane</keyword>
<reference evidence="8" key="1">
    <citation type="submission" date="2022-11" db="EMBL/GenBank/DDBJ databases">
        <authorList>
            <person name="Petersen C."/>
        </authorList>
    </citation>
    <scope>NUCLEOTIDE SEQUENCE</scope>
    <source>
        <strain evidence="8">IBT 30761</strain>
    </source>
</reference>
<accession>A0A9W9G700</accession>
<comment type="similarity">
    <text evidence="2">Belongs to the purine-cytosine permease (2.A.39) family.</text>
</comment>
<organism evidence="8 9">
    <name type="scientific">Penicillium argentinense</name>
    <dbReference type="NCBI Taxonomy" id="1131581"/>
    <lineage>
        <taxon>Eukaryota</taxon>
        <taxon>Fungi</taxon>
        <taxon>Dikarya</taxon>
        <taxon>Ascomycota</taxon>
        <taxon>Pezizomycotina</taxon>
        <taxon>Eurotiomycetes</taxon>
        <taxon>Eurotiomycetidae</taxon>
        <taxon>Eurotiales</taxon>
        <taxon>Aspergillaceae</taxon>
        <taxon>Penicillium</taxon>
    </lineage>
</organism>
<dbReference type="GO" id="GO:0022857">
    <property type="term" value="F:transmembrane transporter activity"/>
    <property type="evidence" value="ECO:0007669"/>
    <property type="project" value="InterPro"/>
</dbReference>
<evidence type="ECO:0000256" key="3">
    <source>
        <dbReference type="ARBA" id="ARBA00022448"/>
    </source>
</evidence>